<name>A0A1L7XL40_9HELO</name>
<keyword evidence="2" id="KW-1185">Reference proteome</keyword>
<dbReference type="OrthoDB" id="425354at2759"/>
<proteinExistence type="predicted"/>
<accession>A0A1L7XL40</accession>
<dbReference type="InterPro" id="IPR012674">
    <property type="entry name" value="Calycin"/>
</dbReference>
<dbReference type="Proteomes" id="UP000184330">
    <property type="component" value="Unassembled WGS sequence"/>
</dbReference>
<dbReference type="InterPro" id="IPR053037">
    <property type="entry name" value="Pericyclase_pydY-like"/>
</dbReference>
<dbReference type="AlphaFoldDB" id="A0A1L7XL40"/>
<sequence>MAAPPTKTLNDLDGIWTLNKRLSDPFDEVLALQGIGWILRKAVGIASTTEQISQSKDEHGVEHITINQTITGGIKTTPEHRVYTDTWGEEYSDPIFGKSRSRHRRVKISSLKEDDSVEGLLKKGWTQDVVEADELIDGIVESLNHGWVARLTCGFEEINGERRFVRRTVVTKGEQVRNLRMVFDFKGPLSNKQ</sequence>
<dbReference type="PANTHER" id="PTHR38115:SF1">
    <property type="entry name" value="LIPOCALIN-LIKE DOMAIN-CONTAINING PROTEIN"/>
    <property type="match status" value="1"/>
</dbReference>
<dbReference type="EMBL" id="FJOG01000032">
    <property type="protein sequence ID" value="CZR65738.1"/>
    <property type="molecule type" value="Genomic_DNA"/>
</dbReference>
<dbReference type="Gene3D" id="2.40.128.20">
    <property type="match status" value="1"/>
</dbReference>
<evidence type="ECO:0000313" key="1">
    <source>
        <dbReference type="EMBL" id="CZR65738.1"/>
    </source>
</evidence>
<protein>
    <submittedName>
        <fullName evidence="1">Uncharacterized protein</fullName>
    </submittedName>
</protein>
<gene>
    <name evidence="1" type="ORF">PAC_15638</name>
</gene>
<reference evidence="1 2" key="1">
    <citation type="submission" date="2016-03" db="EMBL/GenBank/DDBJ databases">
        <authorList>
            <person name="Ploux O."/>
        </authorList>
    </citation>
    <scope>NUCLEOTIDE SEQUENCE [LARGE SCALE GENOMIC DNA]</scope>
    <source>
        <strain evidence="1 2">UAMH 11012</strain>
    </source>
</reference>
<dbReference type="PANTHER" id="PTHR38115">
    <property type="entry name" value="LIPOCALIN-LIKE DOMAIN-CONTAINING PROTEIN"/>
    <property type="match status" value="1"/>
</dbReference>
<organism evidence="1 2">
    <name type="scientific">Phialocephala subalpina</name>
    <dbReference type="NCBI Taxonomy" id="576137"/>
    <lineage>
        <taxon>Eukaryota</taxon>
        <taxon>Fungi</taxon>
        <taxon>Dikarya</taxon>
        <taxon>Ascomycota</taxon>
        <taxon>Pezizomycotina</taxon>
        <taxon>Leotiomycetes</taxon>
        <taxon>Helotiales</taxon>
        <taxon>Mollisiaceae</taxon>
        <taxon>Phialocephala</taxon>
        <taxon>Phialocephala fortinii species complex</taxon>
    </lineage>
</organism>
<dbReference type="SUPFAM" id="SSF50814">
    <property type="entry name" value="Lipocalins"/>
    <property type="match status" value="1"/>
</dbReference>
<evidence type="ECO:0000313" key="2">
    <source>
        <dbReference type="Proteomes" id="UP000184330"/>
    </source>
</evidence>